<name>A0A068NQH0_FIMGI</name>
<dbReference type="PIRSF" id="PIRSF005859">
    <property type="entry name" value="PBR"/>
    <property type="match status" value="1"/>
</dbReference>
<protein>
    <submittedName>
        <fullName evidence="7">Tryptophan-rich sensory protein</fullName>
    </submittedName>
</protein>
<dbReference type="Gene3D" id="1.20.1260.100">
    <property type="entry name" value="TspO/MBR protein"/>
    <property type="match status" value="1"/>
</dbReference>
<dbReference type="PANTHER" id="PTHR10057">
    <property type="entry name" value="PERIPHERAL-TYPE BENZODIAZEPINE RECEPTOR"/>
    <property type="match status" value="1"/>
</dbReference>
<dbReference type="CDD" id="cd15904">
    <property type="entry name" value="TSPO_MBR"/>
    <property type="match status" value="1"/>
</dbReference>
<dbReference type="eggNOG" id="COG3476">
    <property type="taxonomic scope" value="Bacteria"/>
</dbReference>
<dbReference type="Pfam" id="PF03073">
    <property type="entry name" value="TspO_MBR"/>
    <property type="match status" value="1"/>
</dbReference>
<evidence type="ECO:0000256" key="4">
    <source>
        <dbReference type="ARBA" id="ARBA00022989"/>
    </source>
</evidence>
<sequence>MAEASVPRRNPVIALLLFLTASYAAGFVGALATNQSLPFSYIVLSKPAWAPPGWLFAPVWTVLYGLMGWSAWTVWSVPPGEVPSGRRTWALAMFFVQLVLNALWPWIFFGWQLLRIGLFEICLLWLAILATTVMFARIRPAAGWLLAPYLAWVTYATALNWAIFRLNH</sequence>
<dbReference type="OrthoDB" id="9795496at2"/>
<keyword evidence="3 6" id="KW-0812">Transmembrane</keyword>
<evidence type="ECO:0000256" key="3">
    <source>
        <dbReference type="ARBA" id="ARBA00022692"/>
    </source>
</evidence>
<dbReference type="Proteomes" id="UP000027982">
    <property type="component" value="Chromosome"/>
</dbReference>
<dbReference type="FunFam" id="1.20.1260.100:FF:000001">
    <property type="entry name" value="translocator protein 2"/>
    <property type="match status" value="1"/>
</dbReference>
<accession>A0A068NQH0</accession>
<feature type="transmembrane region" description="Helical" evidence="6">
    <location>
        <begin position="143"/>
        <end position="164"/>
    </location>
</feature>
<dbReference type="STRING" id="661478.OP10G_2229"/>
<dbReference type="GO" id="GO:0033013">
    <property type="term" value="P:tetrapyrrole metabolic process"/>
    <property type="evidence" value="ECO:0007669"/>
    <property type="project" value="UniProtKB-ARBA"/>
</dbReference>
<feature type="transmembrane region" description="Helical" evidence="6">
    <location>
        <begin position="12"/>
        <end position="33"/>
    </location>
</feature>
<evidence type="ECO:0000313" key="8">
    <source>
        <dbReference type="Proteomes" id="UP000027982"/>
    </source>
</evidence>
<dbReference type="EMBL" id="CP007139">
    <property type="protein sequence ID" value="AIE85597.1"/>
    <property type="molecule type" value="Genomic_DNA"/>
</dbReference>
<comment type="similarity">
    <text evidence="2">Belongs to the TspO/BZRP family.</text>
</comment>
<evidence type="ECO:0000313" key="7">
    <source>
        <dbReference type="EMBL" id="AIE85597.1"/>
    </source>
</evidence>
<organism evidence="7 8">
    <name type="scientific">Fimbriimonas ginsengisoli Gsoil 348</name>
    <dbReference type="NCBI Taxonomy" id="661478"/>
    <lineage>
        <taxon>Bacteria</taxon>
        <taxon>Bacillati</taxon>
        <taxon>Armatimonadota</taxon>
        <taxon>Fimbriimonadia</taxon>
        <taxon>Fimbriimonadales</taxon>
        <taxon>Fimbriimonadaceae</taxon>
        <taxon>Fimbriimonas</taxon>
    </lineage>
</organism>
<evidence type="ECO:0000256" key="2">
    <source>
        <dbReference type="ARBA" id="ARBA00007524"/>
    </source>
</evidence>
<keyword evidence="4 6" id="KW-1133">Transmembrane helix</keyword>
<dbReference type="RefSeq" id="WP_038472998.1">
    <property type="nucleotide sequence ID" value="NZ_CP007139.1"/>
</dbReference>
<feature type="transmembrane region" description="Helical" evidence="6">
    <location>
        <begin position="53"/>
        <end position="77"/>
    </location>
</feature>
<evidence type="ECO:0000256" key="5">
    <source>
        <dbReference type="ARBA" id="ARBA00023136"/>
    </source>
</evidence>
<comment type="subcellular location">
    <subcellularLocation>
        <location evidence="1">Membrane</location>
        <topology evidence="1">Multi-pass membrane protein</topology>
    </subcellularLocation>
</comment>
<dbReference type="InterPro" id="IPR004307">
    <property type="entry name" value="TspO_MBR"/>
</dbReference>
<dbReference type="AlphaFoldDB" id="A0A068NQH0"/>
<dbReference type="GO" id="GO:0016020">
    <property type="term" value="C:membrane"/>
    <property type="evidence" value="ECO:0007669"/>
    <property type="project" value="UniProtKB-SubCell"/>
</dbReference>
<feature type="transmembrane region" description="Helical" evidence="6">
    <location>
        <begin position="113"/>
        <end position="136"/>
    </location>
</feature>
<feature type="transmembrane region" description="Helical" evidence="6">
    <location>
        <begin position="89"/>
        <end position="107"/>
    </location>
</feature>
<evidence type="ECO:0000256" key="6">
    <source>
        <dbReference type="SAM" id="Phobius"/>
    </source>
</evidence>
<dbReference type="InterPro" id="IPR038330">
    <property type="entry name" value="TspO/MBR-related_sf"/>
</dbReference>
<gene>
    <name evidence="7" type="ORF">OP10G_2229</name>
</gene>
<keyword evidence="5 6" id="KW-0472">Membrane</keyword>
<dbReference type="KEGG" id="fgi:OP10G_2229"/>
<evidence type="ECO:0000256" key="1">
    <source>
        <dbReference type="ARBA" id="ARBA00004141"/>
    </source>
</evidence>
<reference evidence="7 8" key="1">
    <citation type="journal article" date="2014" name="PLoS ONE">
        <title>The first complete genome sequence of the class fimbriimonadia in the phylum armatimonadetes.</title>
        <authorList>
            <person name="Hu Z.Y."/>
            <person name="Wang Y.Z."/>
            <person name="Im W.T."/>
            <person name="Wang S.Y."/>
            <person name="Zhao G.P."/>
            <person name="Zheng H.J."/>
            <person name="Quan Z.X."/>
        </authorList>
    </citation>
    <scope>NUCLEOTIDE SEQUENCE [LARGE SCALE GENOMIC DNA]</scope>
    <source>
        <strain evidence="7">Gsoil 348</strain>
    </source>
</reference>
<dbReference type="PANTHER" id="PTHR10057:SF0">
    <property type="entry name" value="TRANSLOCATOR PROTEIN"/>
    <property type="match status" value="1"/>
</dbReference>
<keyword evidence="8" id="KW-1185">Reference proteome</keyword>
<dbReference type="HOGENOM" id="CLU_091805_2_0_0"/>
<proteinExistence type="inferred from homology"/>